<accession>A0A4Z2J582</accession>
<sequence>MASGILKYTNSLTKLYALELSMLRVQLPFVMLLTSRTFVYLYPKRPQAAKTAQHIPLSYLKQEYHTKISCESPPDTSTGLFSFV</sequence>
<keyword evidence="1" id="KW-0472">Membrane</keyword>
<evidence type="ECO:0000313" key="3">
    <source>
        <dbReference type="Proteomes" id="UP000314294"/>
    </source>
</evidence>
<evidence type="ECO:0000313" key="2">
    <source>
        <dbReference type="EMBL" id="TNN84642.1"/>
    </source>
</evidence>
<gene>
    <name evidence="2" type="ORF">EYF80_005057</name>
</gene>
<organism evidence="2 3">
    <name type="scientific">Liparis tanakae</name>
    <name type="common">Tanaka's snailfish</name>
    <dbReference type="NCBI Taxonomy" id="230148"/>
    <lineage>
        <taxon>Eukaryota</taxon>
        <taxon>Metazoa</taxon>
        <taxon>Chordata</taxon>
        <taxon>Craniata</taxon>
        <taxon>Vertebrata</taxon>
        <taxon>Euteleostomi</taxon>
        <taxon>Actinopterygii</taxon>
        <taxon>Neopterygii</taxon>
        <taxon>Teleostei</taxon>
        <taxon>Neoteleostei</taxon>
        <taxon>Acanthomorphata</taxon>
        <taxon>Eupercaria</taxon>
        <taxon>Perciformes</taxon>
        <taxon>Cottioidei</taxon>
        <taxon>Cottales</taxon>
        <taxon>Liparidae</taxon>
        <taxon>Liparis</taxon>
    </lineage>
</organism>
<name>A0A4Z2J582_9TELE</name>
<dbReference type="EMBL" id="SRLO01000025">
    <property type="protein sequence ID" value="TNN84642.1"/>
    <property type="molecule type" value="Genomic_DNA"/>
</dbReference>
<dbReference type="Proteomes" id="UP000314294">
    <property type="component" value="Unassembled WGS sequence"/>
</dbReference>
<keyword evidence="3" id="KW-1185">Reference proteome</keyword>
<evidence type="ECO:0000256" key="1">
    <source>
        <dbReference type="SAM" id="Phobius"/>
    </source>
</evidence>
<dbReference type="AlphaFoldDB" id="A0A4Z2J582"/>
<comment type="caution">
    <text evidence="2">The sequence shown here is derived from an EMBL/GenBank/DDBJ whole genome shotgun (WGS) entry which is preliminary data.</text>
</comment>
<proteinExistence type="predicted"/>
<protein>
    <submittedName>
        <fullName evidence="2">Uncharacterized protein</fullName>
    </submittedName>
</protein>
<keyword evidence="1" id="KW-1133">Transmembrane helix</keyword>
<reference evidence="2 3" key="1">
    <citation type="submission" date="2019-03" db="EMBL/GenBank/DDBJ databases">
        <title>First draft genome of Liparis tanakae, snailfish: a comprehensive survey of snailfish specific genes.</title>
        <authorList>
            <person name="Kim W."/>
            <person name="Song I."/>
            <person name="Jeong J.-H."/>
            <person name="Kim D."/>
            <person name="Kim S."/>
            <person name="Ryu S."/>
            <person name="Song J.Y."/>
            <person name="Lee S.K."/>
        </authorList>
    </citation>
    <scope>NUCLEOTIDE SEQUENCE [LARGE SCALE GENOMIC DNA]</scope>
    <source>
        <tissue evidence="2">Muscle</tissue>
    </source>
</reference>
<keyword evidence="1" id="KW-0812">Transmembrane</keyword>
<feature type="transmembrane region" description="Helical" evidence="1">
    <location>
        <begin position="20"/>
        <end position="42"/>
    </location>
</feature>